<proteinExistence type="predicted"/>
<organism evidence="1 2">
    <name type="scientific">Araneus ventricosus</name>
    <name type="common">Orbweaver spider</name>
    <name type="synonym">Epeira ventricosa</name>
    <dbReference type="NCBI Taxonomy" id="182803"/>
    <lineage>
        <taxon>Eukaryota</taxon>
        <taxon>Metazoa</taxon>
        <taxon>Ecdysozoa</taxon>
        <taxon>Arthropoda</taxon>
        <taxon>Chelicerata</taxon>
        <taxon>Arachnida</taxon>
        <taxon>Araneae</taxon>
        <taxon>Araneomorphae</taxon>
        <taxon>Entelegynae</taxon>
        <taxon>Araneoidea</taxon>
        <taxon>Araneidae</taxon>
        <taxon>Araneus</taxon>
    </lineage>
</organism>
<gene>
    <name evidence="1" type="ORF">AVEN_155970_1</name>
</gene>
<sequence length="93" mass="10590">MLKKHTIGVHWCTGKCQSEFGRVRPLRIAACRQQELMAVIAFTKNVEFADSLDEDDIDIKGLTIPGDQSNVKMPMYSMNEHIYSYGRKSHSSK</sequence>
<comment type="caution">
    <text evidence="1">The sequence shown here is derived from an EMBL/GenBank/DDBJ whole genome shotgun (WGS) entry which is preliminary data.</text>
</comment>
<name>A0A4Y2KW29_ARAVE</name>
<dbReference type="Proteomes" id="UP000499080">
    <property type="component" value="Unassembled WGS sequence"/>
</dbReference>
<accession>A0A4Y2KW29</accession>
<dbReference type="AlphaFoldDB" id="A0A4Y2KW29"/>
<protein>
    <submittedName>
        <fullName evidence="1">Uncharacterized protein</fullName>
    </submittedName>
</protein>
<dbReference type="EMBL" id="BGPR01005045">
    <property type="protein sequence ID" value="GBN06260.1"/>
    <property type="molecule type" value="Genomic_DNA"/>
</dbReference>
<keyword evidence="2" id="KW-1185">Reference proteome</keyword>
<evidence type="ECO:0000313" key="2">
    <source>
        <dbReference type="Proteomes" id="UP000499080"/>
    </source>
</evidence>
<dbReference type="OrthoDB" id="2433005at2759"/>
<reference evidence="1 2" key="1">
    <citation type="journal article" date="2019" name="Sci. Rep.">
        <title>Orb-weaving spider Araneus ventricosus genome elucidates the spidroin gene catalogue.</title>
        <authorList>
            <person name="Kono N."/>
            <person name="Nakamura H."/>
            <person name="Ohtoshi R."/>
            <person name="Moran D.A.P."/>
            <person name="Shinohara A."/>
            <person name="Yoshida Y."/>
            <person name="Fujiwara M."/>
            <person name="Mori M."/>
            <person name="Tomita M."/>
            <person name="Arakawa K."/>
        </authorList>
    </citation>
    <scope>NUCLEOTIDE SEQUENCE [LARGE SCALE GENOMIC DNA]</scope>
</reference>
<evidence type="ECO:0000313" key="1">
    <source>
        <dbReference type="EMBL" id="GBN06260.1"/>
    </source>
</evidence>